<evidence type="ECO:0000313" key="2">
    <source>
        <dbReference type="EMBL" id="KAK4443308.1"/>
    </source>
</evidence>
<proteinExistence type="predicted"/>
<dbReference type="AlphaFoldDB" id="A0AAV9G7B8"/>
<reference evidence="2" key="1">
    <citation type="journal article" date="2023" name="Mol. Phylogenet. Evol.">
        <title>Genome-scale phylogeny and comparative genomics of the fungal order Sordariales.</title>
        <authorList>
            <person name="Hensen N."/>
            <person name="Bonometti L."/>
            <person name="Westerberg I."/>
            <person name="Brannstrom I.O."/>
            <person name="Guillou S."/>
            <person name="Cros-Aarteil S."/>
            <person name="Calhoun S."/>
            <person name="Haridas S."/>
            <person name="Kuo A."/>
            <person name="Mondo S."/>
            <person name="Pangilinan J."/>
            <person name="Riley R."/>
            <person name="LaButti K."/>
            <person name="Andreopoulos B."/>
            <person name="Lipzen A."/>
            <person name="Chen C."/>
            <person name="Yan M."/>
            <person name="Daum C."/>
            <person name="Ng V."/>
            <person name="Clum A."/>
            <person name="Steindorff A."/>
            <person name="Ohm R.A."/>
            <person name="Martin F."/>
            <person name="Silar P."/>
            <person name="Natvig D.O."/>
            <person name="Lalanne C."/>
            <person name="Gautier V."/>
            <person name="Ament-Velasquez S.L."/>
            <person name="Kruys A."/>
            <person name="Hutchinson M.I."/>
            <person name="Powell A.J."/>
            <person name="Barry K."/>
            <person name="Miller A.N."/>
            <person name="Grigoriev I.V."/>
            <person name="Debuchy R."/>
            <person name="Gladieux P."/>
            <person name="Hiltunen Thoren M."/>
            <person name="Johannesson H."/>
        </authorList>
    </citation>
    <scope>NUCLEOTIDE SEQUENCE</scope>
    <source>
        <strain evidence="2">PSN243</strain>
    </source>
</reference>
<organism evidence="2 3">
    <name type="scientific">Podospora aff. communis PSN243</name>
    <dbReference type="NCBI Taxonomy" id="3040156"/>
    <lineage>
        <taxon>Eukaryota</taxon>
        <taxon>Fungi</taxon>
        <taxon>Dikarya</taxon>
        <taxon>Ascomycota</taxon>
        <taxon>Pezizomycotina</taxon>
        <taxon>Sordariomycetes</taxon>
        <taxon>Sordariomycetidae</taxon>
        <taxon>Sordariales</taxon>
        <taxon>Podosporaceae</taxon>
        <taxon>Podospora</taxon>
    </lineage>
</organism>
<keyword evidence="1" id="KW-0472">Membrane</keyword>
<comment type="caution">
    <text evidence="2">The sequence shown here is derived from an EMBL/GenBank/DDBJ whole genome shotgun (WGS) entry which is preliminary data.</text>
</comment>
<dbReference type="EMBL" id="MU865995">
    <property type="protein sequence ID" value="KAK4443308.1"/>
    <property type="molecule type" value="Genomic_DNA"/>
</dbReference>
<evidence type="ECO:0000313" key="3">
    <source>
        <dbReference type="Proteomes" id="UP001321760"/>
    </source>
</evidence>
<feature type="transmembrane region" description="Helical" evidence="1">
    <location>
        <begin position="28"/>
        <end position="48"/>
    </location>
</feature>
<keyword evidence="3" id="KW-1185">Reference proteome</keyword>
<protein>
    <submittedName>
        <fullName evidence="2">Uncharacterized protein</fullName>
    </submittedName>
</protein>
<keyword evidence="1" id="KW-0812">Transmembrane</keyword>
<keyword evidence="1" id="KW-1133">Transmembrane helix</keyword>
<accession>A0AAV9G7B8</accession>
<gene>
    <name evidence="2" type="ORF">QBC34DRAFT_386386</name>
</gene>
<reference evidence="2" key="2">
    <citation type="submission" date="2023-05" db="EMBL/GenBank/DDBJ databases">
        <authorList>
            <consortium name="Lawrence Berkeley National Laboratory"/>
            <person name="Steindorff A."/>
            <person name="Hensen N."/>
            <person name="Bonometti L."/>
            <person name="Westerberg I."/>
            <person name="Brannstrom I.O."/>
            <person name="Guillou S."/>
            <person name="Cros-Aarteil S."/>
            <person name="Calhoun S."/>
            <person name="Haridas S."/>
            <person name="Kuo A."/>
            <person name="Mondo S."/>
            <person name="Pangilinan J."/>
            <person name="Riley R."/>
            <person name="Labutti K."/>
            <person name="Andreopoulos B."/>
            <person name="Lipzen A."/>
            <person name="Chen C."/>
            <person name="Yanf M."/>
            <person name="Daum C."/>
            <person name="Ng V."/>
            <person name="Clum A."/>
            <person name="Ohm R."/>
            <person name="Martin F."/>
            <person name="Silar P."/>
            <person name="Natvig D."/>
            <person name="Lalanne C."/>
            <person name="Gautier V."/>
            <person name="Ament-Velasquez S.L."/>
            <person name="Kruys A."/>
            <person name="Hutchinson M.I."/>
            <person name="Powell A.J."/>
            <person name="Barry K."/>
            <person name="Miller A.N."/>
            <person name="Grigoriev I.V."/>
            <person name="Debuchy R."/>
            <person name="Gladieux P."/>
            <person name="Thoren M.H."/>
            <person name="Johannesson H."/>
        </authorList>
    </citation>
    <scope>NUCLEOTIDE SEQUENCE</scope>
    <source>
        <strain evidence="2">PSN243</strain>
    </source>
</reference>
<evidence type="ECO:0000256" key="1">
    <source>
        <dbReference type="SAM" id="Phobius"/>
    </source>
</evidence>
<name>A0AAV9G7B8_9PEZI</name>
<sequence>MSNTTQPQCPCAPGPQNTTIIKYDPATLLGFTTSLLAIISCIFTLITLSRDWRRRADFARDVIDVHQREIDVLKRVMGECRGIIGAFPATGSARLSGEAERDGEADGSYSGVILGGRQETVSEKREDVPQSILEALRMCEQREADLMRIMAMPETKALRLEGDLKVWSWWAVNLRLPLLEKDLKRRYEMFKEDVLLLRALCSELRSQRQLLEVTTGISRLVADYVELDGHGERKQGRR</sequence>
<dbReference type="Proteomes" id="UP001321760">
    <property type="component" value="Unassembled WGS sequence"/>
</dbReference>